<evidence type="ECO:0000256" key="5">
    <source>
        <dbReference type="ARBA" id="ARBA00023004"/>
    </source>
</evidence>
<dbReference type="Pfam" id="PF00814">
    <property type="entry name" value="TsaD"/>
    <property type="match status" value="1"/>
</dbReference>
<comment type="catalytic activity">
    <reaction evidence="7">
        <text>L-threonylcarbamoyladenylate + adenosine(37) in tRNA = N(6)-L-threonylcarbamoyladenosine(37) in tRNA + AMP + H(+)</text>
        <dbReference type="Rhea" id="RHEA:37059"/>
        <dbReference type="Rhea" id="RHEA-COMP:10162"/>
        <dbReference type="Rhea" id="RHEA-COMP:10163"/>
        <dbReference type="ChEBI" id="CHEBI:15378"/>
        <dbReference type="ChEBI" id="CHEBI:73682"/>
        <dbReference type="ChEBI" id="CHEBI:74411"/>
        <dbReference type="ChEBI" id="CHEBI:74418"/>
        <dbReference type="ChEBI" id="CHEBI:456215"/>
        <dbReference type="EC" id="2.3.1.234"/>
    </reaction>
</comment>
<dbReference type="Gene3D" id="3.30.420.40">
    <property type="match status" value="2"/>
</dbReference>
<dbReference type="AlphaFoldDB" id="A0A917J1S3"/>
<organism evidence="9 10">
    <name type="scientific">Filimonas zeae</name>
    <dbReference type="NCBI Taxonomy" id="1737353"/>
    <lineage>
        <taxon>Bacteria</taxon>
        <taxon>Pseudomonadati</taxon>
        <taxon>Bacteroidota</taxon>
        <taxon>Chitinophagia</taxon>
        <taxon>Chitinophagales</taxon>
        <taxon>Chitinophagaceae</taxon>
        <taxon>Filimonas</taxon>
    </lineage>
</organism>
<accession>A0A917J1S3</accession>
<evidence type="ECO:0000313" key="9">
    <source>
        <dbReference type="EMBL" id="GGH77212.1"/>
    </source>
</evidence>
<evidence type="ECO:0000256" key="4">
    <source>
        <dbReference type="ARBA" id="ARBA00022723"/>
    </source>
</evidence>
<dbReference type="InterPro" id="IPR017861">
    <property type="entry name" value="KAE1/TsaD"/>
</dbReference>
<proteinExistence type="predicted"/>
<reference evidence="9" key="1">
    <citation type="journal article" date="2014" name="Int. J. Syst. Evol. Microbiol.">
        <title>Complete genome sequence of Corynebacterium casei LMG S-19264T (=DSM 44701T), isolated from a smear-ripened cheese.</title>
        <authorList>
            <consortium name="US DOE Joint Genome Institute (JGI-PGF)"/>
            <person name="Walter F."/>
            <person name="Albersmeier A."/>
            <person name="Kalinowski J."/>
            <person name="Ruckert C."/>
        </authorList>
    </citation>
    <scope>NUCLEOTIDE SEQUENCE</scope>
    <source>
        <strain evidence="9">CGMCC 1.15290</strain>
    </source>
</reference>
<gene>
    <name evidence="9" type="ORF">GCM10011379_43220</name>
</gene>
<dbReference type="PANTHER" id="PTHR11735">
    <property type="entry name" value="TRNA N6-ADENOSINE THREONYLCARBAMOYLTRANSFERASE"/>
    <property type="match status" value="1"/>
</dbReference>
<dbReference type="GO" id="GO:0002949">
    <property type="term" value="P:tRNA threonylcarbamoyladenosine modification"/>
    <property type="evidence" value="ECO:0007669"/>
    <property type="project" value="InterPro"/>
</dbReference>
<dbReference type="GO" id="GO:0005829">
    <property type="term" value="C:cytosol"/>
    <property type="evidence" value="ECO:0007669"/>
    <property type="project" value="TreeGrafter"/>
</dbReference>
<reference evidence="9" key="2">
    <citation type="submission" date="2020-09" db="EMBL/GenBank/DDBJ databases">
        <authorList>
            <person name="Sun Q."/>
            <person name="Zhou Y."/>
        </authorList>
    </citation>
    <scope>NUCLEOTIDE SEQUENCE</scope>
    <source>
        <strain evidence="9">CGMCC 1.15290</strain>
    </source>
</reference>
<dbReference type="RefSeq" id="WP_188956257.1">
    <property type="nucleotide sequence ID" value="NZ_BMIB01000004.1"/>
</dbReference>
<dbReference type="Proteomes" id="UP000627292">
    <property type="component" value="Unassembled WGS sequence"/>
</dbReference>
<sequence length="230" mass="25205">MGLILKIDTATEIACVCLSRNGILLDQLANTEQKSHASFVQPAIAQLMQQTGYQLEQLDAIAVTAGPGSYTGLRVGLSSAKGLCFALQKPLIMLNTLEVMAAAQVTVTPPENNVLLCPMIDARRMEVFTALYNKDLHELMPPMALILDEHSFADTLAANTMVFFGSGSSKWQQLIQHPNAQFSTVQHQAEGMTALAWKAFQDKRFANLAYSEPLYVKEFFTPVKPTLKGV</sequence>
<dbReference type="GO" id="GO:0061711">
    <property type="term" value="F:tRNA N(6)-L-threonylcarbamoyladenine synthase activity"/>
    <property type="evidence" value="ECO:0007669"/>
    <property type="project" value="UniProtKB-EC"/>
</dbReference>
<feature type="domain" description="Gcp-like" evidence="8">
    <location>
        <begin position="33"/>
        <end position="134"/>
    </location>
</feature>
<keyword evidence="6" id="KW-0012">Acyltransferase</keyword>
<evidence type="ECO:0000313" key="10">
    <source>
        <dbReference type="Proteomes" id="UP000627292"/>
    </source>
</evidence>
<dbReference type="CDD" id="cd24032">
    <property type="entry name" value="ASKHA_NBD_TsaB"/>
    <property type="match status" value="1"/>
</dbReference>
<evidence type="ECO:0000259" key="8">
    <source>
        <dbReference type="Pfam" id="PF00814"/>
    </source>
</evidence>
<dbReference type="EC" id="2.3.1.234" evidence="1"/>
<dbReference type="InterPro" id="IPR043129">
    <property type="entry name" value="ATPase_NBD"/>
</dbReference>
<dbReference type="SUPFAM" id="SSF53067">
    <property type="entry name" value="Actin-like ATPase domain"/>
    <property type="match status" value="2"/>
</dbReference>
<keyword evidence="3" id="KW-0819">tRNA processing</keyword>
<dbReference type="InterPro" id="IPR000905">
    <property type="entry name" value="Gcp-like_dom"/>
</dbReference>
<dbReference type="InterPro" id="IPR022496">
    <property type="entry name" value="T6A_TsaB"/>
</dbReference>
<comment type="caution">
    <text evidence="9">The sequence shown here is derived from an EMBL/GenBank/DDBJ whole genome shotgun (WGS) entry which is preliminary data.</text>
</comment>
<keyword evidence="4" id="KW-0479">Metal-binding</keyword>
<keyword evidence="5" id="KW-0408">Iron</keyword>
<dbReference type="GO" id="GO:0046872">
    <property type="term" value="F:metal ion binding"/>
    <property type="evidence" value="ECO:0007669"/>
    <property type="project" value="UniProtKB-KW"/>
</dbReference>
<dbReference type="NCBIfam" id="TIGR03725">
    <property type="entry name" value="T6A_YeaZ"/>
    <property type="match status" value="1"/>
</dbReference>
<evidence type="ECO:0000256" key="6">
    <source>
        <dbReference type="ARBA" id="ARBA00023315"/>
    </source>
</evidence>
<dbReference type="PRINTS" id="PR00789">
    <property type="entry name" value="OSIALOPTASE"/>
</dbReference>
<evidence type="ECO:0000256" key="2">
    <source>
        <dbReference type="ARBA" id="ARBA00022679"/>
    </source>
</evidence>
<dbReference type="PANTHER" id="PTHR11735:SF11">
    <property type="entry name" value="TRNA THREONYLCARBAMOYLADENOSINE BIOSYNTHESIS PROTEIN TSAB"/>
    <property type="match status" value="1"/>
</dbReference>
<evidence type="ECO:0000256" key="3">
    <source>
        <dbReference type="ARBA" id="ARBA00022694"/>
    </source>
</evidence>
<evidence type="ECO:0000256" key="7">
    <source>
        <dbReference type="ARBA" id="ARBA00048117"/>
    </source>
</evidence>
<dbReference type="EMBL" id="BMIB01000004">
    <property type="protein sequence ID" value="GGH77212.1"/>
    <property type="molecule type" value="Genomic_DNA"/>
</dbReference>
<name>A0A917J1S3_9BACT</name>
<evidence type="ECO:0000256" key="1">
    <source>
        <dbReference type="ARBA" id="ARBA00012156"/>
    </source>
</evidence>
<keyword evidence="10" id="KW-1185">Reference proteome</keyword>
<protein>
    <recommendedName>
        <fullName evidence="1">N(6)-L-threonylcarbamoyladenine synthase</fullName>
        <ecNumber evidence="1">2.3.1.234</ecNumber>
    </recommendedName>
</protein>
<keyword evidence="2" id="KW-0808">Transferase</keyword>